<protein>
    <submittedName>
        <fullName evidence="2">TIGR02584 family CRISPR-associated protein</fullName>
    </submittedName>
</protein>
<dbReference type="AlphaFoldDB" id="A0A369ZAB4"/>
<dbReference type="InterPro" id="IPR013413">
    <property type="entry name" value="CRISPR-assoc_prot_NE0113"/>
</dbReference>
<name>A0A369ZAB4_HAEPH</name>
<sequence>MNNYNKRILLSVTGMSPAVVTETLYALVTEKNFIPTEIQVITTEQGKNKLLDALLGIEGGRKKSKGALQEFIEDYGDEYGFSAIHFDESCVHIIEDASGQNLPDIRTPEENEHAANSIVQLVGKLCQDEESQLHVSIAGGRKTMGFFMGYALSLYGREQDSLSHVLVDAQYENLASFYYPKPYSYLINDRDGREIDAKDGKVMLAEIPWVRLGLGVPEDLKQQSISYSASVKNAQALLDKPQIQFFTKKHKELGECISKKAIFGSLMIDMPPKGMALLLSIIYARKNNFEISTGYREKSISTFLKFYSFLGKDNEDIKKRFYFYEHSHSSEEDKYLKNNEAFNDILSEATYHYNKKIRKSFSIGEKAHCDYLISNSGAYELSVSSNSLLTNEIEHFFNFNVK</sequence>
<evidence type="ECO:0000259" key="1">
    <source>
        <dbReference type="Pfam" id="PF09623"/>
    </source>
</evidence>
<feature type="domain" description="CRISPR system ring nuclease SSO2081-like" evidence="1">
    <location>
        <begin position="16"/>
        <end position="236"/>
    </location>
</feature>
<dbReference type="RefSeq" id="WP_111313603.1">
    <property type="nucleotide sequence ID" value="NZ_QEQD01000011.1"/>
</dbReference>
<dbReference type="Proteomes" id="UP000253999">
    <property type="component" value="Unassembled WGS sequence"/>
</dbReference>
<comment type="caution">
    <text evidence="2">The sequence shown here is derived from an EMBL/GenBank/DDBJ whole genome shotgun (WGS) entry which is preliminary data.</text>
</comment>
<reference evidence="2 3" key="1">
    <citation type="submission" date="2018-05" db="EMBL/GenBank/DDBJ databases">
        <title>Draft Genome Sequences for a Diverse set of 7 Haemophilus Species.</title>
        <authorList>
            <person name="Nichols M."/>
            <person name="Topaz N."/>
            <person name="Wang X."/>
            <person name="Wang X."/>
            <person name="Boxrud D."/>
        </authorList>
    </citation>
    <scope>NUCLEOTIDE SEQUENCE [LARGE SCALE GENOMIC DNA]</scope>
    <source>
        <strain evidence="2 3">C2010039593</strain>
    </source>
</reference>
<proteinExistence type="predicted"/>
<dbReference type="CDD" id="cd09741">
    <property type="entry name" value="Csx1_III-U"/>
    <property type="match status" value="1"/>
</dbReference>
<gene>
    <name evidence="2" type="ORF">DPV98_09790</name>
</gene>
<organism evidence="2 3">
    <name type="scientific">Haemophilus parahaemolyticus</name>
    <dbReference type="NCBI Taxonomy" id="735"/>
    <lineage>
        <taxon>Bacteria</taxon>
        <taxon>Pseudomonadati</taxon>
        <taxon>Pseudomonadota</taxon>
        <taxon>Gammaproteobacteria</taxon>
        <taxon>Pasteurellales</taxon>
        <taxon>Pasteurellaceae</taxon>
        <taxon>Haemophilus</taxon>
    </lineage>
</organism>
<evidence type="ECO:0000313" key="3">
    <source>
        <dbReference type="Proteomes" id="UP000253999"/>
    </source>
</evidence>
<evidence type="ECO:0000313" key="2">
    <source>
        <dbReference type="EMBL" id="RDF00405.1"/>
    </source>
</evidence>
<dbReference type="EMBL" id="QEQD01000011">
    <property type="protein sequence ID" value="RDF00405.1"/>
    <property type="molecule type" value="Genomic_DNA"/>
</dbReference>
<accession>A0A369ZAB4</accession>
<dbReference type="NCBIfam" id="TIGR02584">
    <property type="entry name" value="cas_NE0113"/>
    <property type="match status" value="1"/>
</dbReference>
<dbReference type="Pfam" id="PF09623">
    <property type="entry name" value="Cas_NE0113"/>
    <property type="match status" value="1"/>
</dbReference>
<dbReference type="InterPro" id="IPR019092">
    <property type="entry name" value="SSO2081-like_dom"/>
</dbReference>